<comment type="caution">
    <text evidence="4">The sequence shown here is derived from an EMBL/GenBank/DDBJ whole genome shotgun (WGS) entry which is preliminary data.</text>
</comment>
<feature type="binding site" evidence="2">
    <location>
        <position position="381"/>
    </location>
    <ligand>
        <name>Mn(2+)</name>
        <dbReference type="ChEBI" id="CHEBI:29035"/>
        <label>2</label>
    </ligand>
</feature>
<evidence type="ECO:0000313" key="4">
    <source>
        <dbReference type="EMBL" id="PZQ60429.1"/>
    </source>
</evidence>
<dbReference type="PIRSF" id="PIRSF005962">
    <property type="entry name" value="Pept_M20D_amidohydro"/>
    <property type="match status" value="1"/>
</dbReference>
<reference evidence="4 5" key="1">
    <citation type="submission" date="2017-08" db="EMBL/GenBank/DDBJ databases">
        <title>Infants hospitalized years apart are colonized by the same room-sourced microbial strains.</title>
        <authorList>
            <person name="Brooks B."/>
            <person name="Olm M.R."/>
            <person name="Firek B.A."/>
            <person name="Baker R."/>
            <person name="Thomas B.C."/>
            <person name="Morowitz M.J."/>
            <person name="Banfield J.F."/>
        </authorList>
    </citation>
    <scope>NUCLEOTIDE SEQUENCE [LARGE SCALE GENOMIC DNA]</scope>
    <source>
        <strain evidence="4">S2_005_001_R1_22</strain>
    </source>
</reference>
<dbReference type="EMBL" id="QFQI01000005">
    <property type="protein sequence ID" value="PZQ60429.1"/>
    <property type="molecule type" value="Genomic_DNA"/>
</dbReference>
<evidence type="ECO:0000259" key="3">
    <source>
        <dbReference type="Pfam" id="PF07687"/>
    </source>
</evidence>
<protein>
    <submittedName>
        <fullName evidence="4">Amidohydrolase</fullName>
    </submittedName>
</protein>
<dbReference type="SUPFAM" id="SSF53187">
    <property type="entry name" value="Zn-dependent exopeptidases"/>
    <property type="match status" value="1"/>
</dbReference>
<proteinExistence type="predicted"/>
<dbReference type="PANTHER" id="PTHR11014:SF63">
    <property type="entry name" value="METALLOPEPTIDASE, PUTATIVE (AFU_ORTHOLOGUE AFUA_6G09600)-RELATED"/>
    <property type="match status" value="1"/>
</dbReference>
<dbReference type="Gene3D" id="3.30.70.360">
    <property type="match status" value="1"/>
</dbReference>
<keyword evidence="1 4" id="KW-0378">Hydrolase</keyword>
<dbReference type="Gene3D" id="3.40.630.10">
    <property type="entry name" value="Zn peptidases"/>
    <property type="match status" value="1"/>
</dbReference>
<dbReference type="SUPFAM" id="SSF55031">
    <property type="entry name" value="Bacterial exopeptidase dimerisation domain"/>
    <property type="match status" value="1"/>
</dbReference>
<feature type="binding site" evidence="2">
    <location>
        <position position="119"/>
    </location>
    <ligand>
        <name>Mn(2+)</name>
        <dbReference type="ChEBI" id="CHEBI:29035"/>
        <label>2</label>
    </ligand>
</feature>
<feature type="binding site" evidence="2">
    <location>
        <position position="117"/>
    </location>
    <ligand>
        <name>Mn(2+)</name>
        <dbReference type="ChEBI" id="CHEBI:29035"/>
        <label>2</label>
    </ligand>
</feature>
<dbReference type="InterPro" id="IPR011650">
    <property type="entry name" value="Peptidase_M20_dimer"/>
</dbReference>
<dbReference type="AlphaFoldDB" id="A0A2W5P8I7"/>
<keyword evidence="2" id="KW-0479">Metal-binding</keyword>
<sequence length="412" mass="43242">MSMTSTLATRTDWNAIGAAELADIIALRRAIHAEPEVGLHCPLTTAKAKAALAGLPLEIHDSTSTTGFVAILRGGRAGAAGSNGRTVLLRGDMDALPMTEETGLPFASTIPGRMHACGHDAHTAMLVGAARALSARRDELSGTIVFMFQPGEEGHHGARHMIADGLLDIARPEAAFALHITPNAPAGMFVGREGAMLASTDTVVATVRGRGGHAAMPHEAIDPIPVACAIVTALQQHVARRVPVADPAVLTMTQIHAGSSHNIIPDEVRLMGTLRTLSDRTRTAMRAAFHQIAQGIAAAHGCVAETSIDEGYPVTMNDPRATRLLRELADDVPGAAGWTVMPAPMMGGEDFSYVLREMPGAMAFIGVAAADSDPRTNPPLHNTRMTIDEAVMASGVAMHCAVAERFLERGLD</sequence>
<dbReference type="GO" id="GO:0046872">
    <property type="term" value="F:metal ion binding"/>
    <property type="evidence" value="ECO:0007669"/>
    <property type="project" value="UniProtKB-KW"/>
</dbReference>
<dbReference type="PANTHER" id="PTHR11014">
    <property type="entry name" value="PEPTIDASE M20 FAMILY MEMBER"/>
    <property type="match status" value="1"/>
</dbReference>
<gene>
    <name evidence="4" type="ORF">DI544_08420</name>
</gene>
<evidence type="ECO:0000256" key="1">
    <source>
        <dbReference type="ARBA" id="ARBA00022801"/>
    </source>
</evidence>
<dbReference type="InterPro" id="IPR002933">
    <property type="entry name" value="Peptidase_M20"/>
</dbReference>
<comment type="cofactor">
    <cofactor evidence="2">
        <name>Mn(2+)</name>
        <dbReference type="ChEBI" id="CHEBI:29035"/>
    </cofactor>
    <text evidence="2">The Mn(2+) ion enhances activity.</text>
</comment>
<dbReference type="InterPro" id="IPR017439">
    <property type="entry name" value="Amidohydrolase"/>
</dbReference>
<feature type="binding site" evidence="2">
    <location>
        <position position="179"/>
    </location>
    <ligand>
        <name>Mn(2+)</name>
        <dbReference type="ChEBI" id="CHEBI:29035"/>
        <label>2</label>
    </ligand>
</feature>
<dbReference type="InterPro" id="IPR036264">
    <property type="entry name" value="Bact_exopeptidase_dim_dom"/>
</dbReference>
<dbReference type="Pfam" id="PF07687">
    <property type="entry name" value="M20_dimer"/>
    <property type="match status" value="1"/>
</dbReference>
<dbReference type="Pfam" id="PF01546">
    <property type="entry name" value="Peptidase_M20"/>
    <property type="match status" value="1"/>
</dbReference>
<dbReference type="Proteomes" id="UP000249229">
    <property type="component" value="Unassembled WGS sequence"/>
</dbReference>
<feature type="binding site" evidence="2">
    <location>
        <position position="153"/>
    </location>
    <ligand>
        <name>Mn(2+)</name>
        <dbReference type="ChEBI" id="CHEBI:29035"/>
        <label>2</label>
    </ligand>
</feature>
<dbReference type="NCBIfam" id="TIGR01891">
    <property type="entry name" value="amidohydrolases"/>
    <property type="match status" value="1"/>
</dbReference>
<keyword evidence="2" id="KW-0464">Manganese</keyword>
<dbReference type="GO" id="GO:0050118">
    <property type="term" value="F:N-acetyldiaminopimelate deacetylase activity"/>
    <property type="evidence" value="ECO:0007669"/>
    <property type="project" value="UniProtKB-ARBA"/>
</dbReference>
<dbReference type="FunFam" id="3.30.70.360:FF:000001">
    <property type="entry name" value="N-acetyldiaminopimelate deacetylase"/>
    <property type="match status" value="1"/>
</dbReference>
<dbReference type="CDD" id="cd03886">
    <property type="entry name" value="M20_Acy1"/>
    <property type="match status" value="1"/>
</dbReference>
<accession>A0A2W5P8I7</accession>
<evidence type="ECO:0000313" key="5">
    <source>
        <dbReference type="Proteomes" id="UP000249229"/>
    </source>
</evidence>
<feature type="domain" description="Peptidase M20 dimerisation" evidence="3">
    <location>
        <begin position="203"/>
        <end position="295"/>
    </location>
</feature>
<evidence type="ECO:0000256" key="2">
    <source>
        <dbReference type="PIRSR" id="PIRSR005962-1"/>
    </source>
</evidence>
<organism evidence="4 5">
    <name type="scientific">Sphingomonas taxi</name>
    <dbReference type="NCBI Taxonomy" id="1549858"/>
    <lineage>
        <taxon>Bacteria</taxon>
        <taxon>Pseudomonadati</taxon>
        <taxon>Pseudomonadota</taxon>
        <taxon>Alphaproteobacteria</taxon>
        <taxon>Sphingomonadales</taxon>
        <taxon>Sphingomonadaceae</taxon>
        <taxon>Sphingomonas</taxon>
    </lineage>
</organism>
<dbReference type="GO" id="GO:0019877">
    <property type="term" value="P:diaminopimelate biosynthetic process"/>
    <property type="evidence" value="ECO:0007669"/>
    <property type="project" value="UniProtKB-ARBA"/>
</dbReference>
<name>A0A2W5P8I7_9SPHN</name>